<name>A0A7M7H5L6_NASVI</name>
<keyword evidence="5" id="KW-1185">Reference proteome</keyword>
<dbReference type="FunCoup" id="A0A7M7H5L6">
    <property type="interactions" value="214"/>
</dbReference>
<dbReference type="FunFam" id="3.40.50.720:FF:000047">
    <property type="entry name" value="NADP-dependent L-serine/L-allo-threonine dehydrogenase"/>
    <property type="match status" value="1"/>
</dbReference>
<dbReference type="KEGG" id="nvi:100118150"/>
<dbReference type="GO" id="GO:0016616">
    <property type="term" value="F:oxidoreductase activity, acting on the CH-OH group of donors, NAD or NADP as acceptor"/>
    <property type="evidence" value="ECO:0007669"/>
    <property type="project" value="UniProtKB-ARBA"/>
</dbReference>
<evidence type="ECO:0000313" key="4">
    <source>
        <dbReference type="EnsemblMetazoa" id="XP_008209484"/>
    </source>
</evidence>
<evidence type="ECO:0000313" key="5">
    <source>
        <dbReference type="Proteomes" id="UP000002358"/>
    </source>
</evidence>
<dbReference type="EnsemblMetazoa" id="XM_008211262">
    <property type="protein sequence ID" value="XP_008209484"/>
    <property type="gene ID" value="LOC100118150"/>
</dbReference>
<dbReference type="PANTHER" id="PTHR43115">
    <property type="entry name" value="DEHYDROGENASE/REDUCTASE SDR FAMILY MEMBER 11"/>
    <property type="match status" value="1"/>
</dbReference>
<evidence type="ECO:0000256" key="2">
    <source>
        <dbReference type="ARBA" id="ARBA00023002"/>
    </source>
</evidence>
<organism evidence="4 5">
    <name type="scientific">Nasonia vitripennis</name>
    <name type="common">Parasitic wasp</name>
    <dbReference type="NCBI Taxonomy" id="7425"/>
    <lineage>
        <taxon>Eukaryota</taxon>
        <taxon>Metazoa</taxon>
        <taxon>Ecdysozoa</taxon>
        <taxon>Arthropoda</taxon>
        <taxon>Hexapoda</taxon>
        <taxon>Insecta</taxon>
        <taxon>Pterygota</taxon>
        <taxon>Neoptera</taxon>
        <taxon>Endopterygota</taxon>
        <taxon>Hymenoptera</taxon>
        <taxon>Apocrita</taxon>
        <taxon>Proctotrupomorpha</taxon>
        <taxon>Chalcidoidea</taxon>
        <taxon>Pteromalidae</taxon>
        <taxon>Pteromalinae</taxon>
        <taxon>Nasonia</taxon>
    </lineage>
</organism>
<dbReference type="PRINTS" id="PR00080">
    <property type="entry name" value="SDRFAMILY"/>
</dbReference>
<dbReference type="PRINTS" id="PR00081">
    <property type="entry name" value="GDHRDH"/>
</dbReference>
<proteinExistence type="inferred from homology"/>
<dbReference type="OrthoDB" id="1933717at2759"/>
<evidence type="ECO:0000256" key="3">
    <source>
        <dbReference type="RuleBase" id="RU000363"/>
    </source>
</evidence>
<dbReference type="RefSeq" id="XP_008209484.1">
    <property type="nucleotide sequence ID" value="XM_008211262.4"/>
</dbReference>
<comment type="similarity">
    <text evidence="1 3">Belongs to the short-chain dehydrogenases/reductases (SDR) family.</text>
</comment>
<keyword evidence="2" id="KW-0560">Oxidoreductase</keyword>
<dbReference type="RefSeq" id="XP_008209485.1">
    <property type="nucleotide sequence ID" value="XM_008211263.4"/>
</dbReference>
<dbReference type="SUPFAM" id="SSF51735">
    <property type="entry name" value="NAD(P)-binding Rossmann-fold domains"/>
    <property type="match status" value="1"/>
</dbReference>
<dbReference type="EnsemblMetazoa" id="XM_008211263">
    <property type="protein sequence ID" value="XP_008209485"/>
    <property type="gene ID" value="LOC100118150"/>
</dbReference>
<sequence>MDRWEGKLAVVTGASEGIGLAIARAFVRSGLNVVGLARRKKKMENEMANVDGKGSFYAYECDIANEQSISNAFQWIEEKFKTIHVLVNNAGVGKPGKIMELDFEVLKNAIDVNLTGLLLCSKLAIVLMKEAHEAHIVNINSVFGHQVYISPKLPYANIYPATKFAVRALSEVLRREQNDDNIRITNISPGAVRTEMMQQSLGNLERLEILEPEDIANAIIYAIGTPSRVQIEELTITPAKILS</sequence>
<dbReference type="GeneID" id="100118150"/>
<dbReference type="PANTHER" id="PTHR43115:SF4">
    <property type="entry name" value="DEHYDROGENASE_REDUCTASE SDR FAMILY MEMBER 11"/>
    <property type="match status" value="1"/>
</dbReference>
<dbReference type="Gene3D" id="3.40.50.720">
    <property type="entry name" value="NAD(P)-binding Rossmann-like Domain"/>
    <property type="match status" value="1"/>
</dbReference>
<dbReference type="InterPro" id="IPR036291">
    <property type="entry name" value="NAD(P)-bd_dom_sf"/>
</dbReference>
<evidence type="ECO:0000256" key="1">
    <source>
        <dbReference type="ARBA" id="ARBA00006484"/>
    </source>
</evidence>
<dbReference type="SMR" id="A0A7M7H5L6"/>
<protein>
    <submittedName>
        <fullName evidence="4">Uncharacterized protein</fullName>
    </submittedName>
</protein>
<dbReference type="InterPro" id="IPR002347">
    <property type="entry name" value="SDR_fam"/>
</dbReference>
<accession>A0A7M7H5L6</accession>
<reference evidence="4" key="1">
    <citation type="submission" date="2021-01" db="UniProtKB">
        <authorList>
            <consortium name="EnsemblMetazoa"/>
        </authorList>
    </citation>
    <scope>IDENTIFICATION</scope>
</reference>
<dbReference type="Proteomes" id="UP000002358">
    <property type="component" value="Chromosome 2"/>
</dbReference>
<dbReference type="Pfam" id="PF00106">
    <property type="entry name" value="adh_short"/>
    <property type="match status" value="1"/>
</dbReference>
<dbReference type="InParanoid" id="A0A7M7H5L6"/>
<dbReference type="AlphaFoldDB" id="A0A7M7H5L6"/>